<dbReference type="EMBL" id="CAXITT010000315">
    <property type="protein sequence ID" value="CAL1538846.1"/>
    <property type="molecule type" value="Genomic_DNA"/>
</dbReference>
<dbReference type="Gene3D" id="1.10.287.70">
    <property type="match status" value="1"/>
</dbReference>
<evidence type="ECO:0000256" key="10">
    <source>
        <dbReference type="ARBA" id="ARBA00023136"/>
    </source>
</evidence>
<evidence type="ECO:0000313" key="15">
    <source>
        <dbReference type="EMBL" id="CAL1538846.1"/>
    </source>
</evidence>
<comment type="caution">
    <text evidence="15">The sequence shown here is derived from an EMBL/GenBank/DDBJ whole genome shotgun (WGS) entry which is preliminary data.</text>
</comment>
<evidence type="ECO:0000313" key="16">
    <source>
        <dbReference type="Proteomes" id="UP001497497"/>
    </source>
</evidence>
<dbReference type="GO" id="GO:0008076">
    <property type="term" value="C:voltage-gated potassium channel complex"/>
    <property type="evidence" value="ECO:0007669"/>
    <property type="project" value="InterPro"/>
</dbReference>
<evidence type="ECO:0000256" key="12">
    <source>
        <dbReference type="SAM" id="Phobius"/>
    </source>
</evidence>
<dbReference type="InterPro" id="IPR027359">
    <property type="entry name" value="Volt_channel_dom_sf"/>
</dbReference>
<keyword evidence="6" id="KW-0851">Voltage-gated channel</keyword>
<dbReference type="GO" id="GO:0001508">
    <property type="term" value="P:action potential"/>
    <property type="evidence" value="ECO:0007669"/>
    <property type="project" value="TreeGrafter"/>
</dbReference>
<keyword evidence="3" id="KW-0633">Potassium transport</keyword>
<keyword evidence="4 12" id="KW-0812">Transmembrane</keyword>
<dbReference type="SUPFAM" id="SSF54695">
    <property type="entry name" value="POZ domain"/>
    <property type="match status" value="1"/>
</dbReference>
<dbReference type="Gene3D" id="3.30.710.10">
    <property type="entry name" value="Potassium Channel Kv1.1, Chain A"/>
    <property type="match status" value="1"/>
</dbReference>
<dbReference type="AlphaFoldDB" id="A0AAV2HYL2"/>
<evidence type="ECO:0000256" key="3">
    <source>
        <dbReference type="ARBA" id="ARBA00022538"/>
    </source>
</evidence>
<dbReference type="PRINTS" id="PR00169">
    <property type="entry name" value="KCHANNEL"/>
</dbReference>
<evidence type="ECO:0000259" key="14">
    <source>
        <dbReference type="Pfam" id="PF02214"/>
    </source>
</evidence>
<dbReference type="SUPFAM" id="SSF81324">
    <property type="entry name" value="Voltage-gated potassium channels"/>
    <property type="match status" value="1"/>
</dbReference>
<dbReference type="PANTHER" id="PTHR11537:SF254">
    <property type="entry name" value="POTASSIUM VOLTAGE-GATED CHANNEL PROTEIN SHAB"/>
    <property type="match status" value="1"/>
</dbReference>
<keyword evidence="7" id="KW-0630">Potassium</keyword>
<dbReference type="InterPro" id="IPR003974">
    <property type="entry name" value="K_chnl_volt-dep_Kv3"/>
</dbReference>
<evidence type="ECO:0000256" key="11">
    <source>
        <dbReference type="ARBA" id="ARBA00023303"/>
    </source>
</evidence>
<dbReference type="GO" id="GO:0005249">
    <property type="term" value="F:voltage-gated potassium channel activity"/>
    <property type="evidence" value="ECO:0007669"/>
    <property type="project" value="InterPro"/>
</dbReference>
<feature type="transmembrane region" description="Helical" evidence="12">
    <location>
        <begin position="356"/>
        <end position="377"/>
    </location>
</feature>
<protein>
    <submittedName>
        <fullName evidence="15">Uncharacterized protein</fullName>
    </submittedName>
</protein>
<feature type="transmembrane region" description="Helical" evidence="12">
    <location>
        <begin position="324"/>
        <end position="344"/>
    </location>
</feature>
<dbReference type="InterPro" id="IPR011333">
    <property type="entry name" value="SKP1/BTB/POZ_sf"/>
</dbReference>
<keyword evidence="9" id="KW-0406">Ion transport</keyword>
<name>A0AAV2HYL2_LYMST</name>
<evidence type="ECO:0000256" key="1">
    <source>
        <dbReference type="ARBA" id="ARBA00004141"/>
    </source>
</evidence>
<evidence type="ECO:0000256" key="7">
    <source>
        <dbReference type="ARBA" id="ARBA00022958"/>
    </source>
</evidence>
<dbReference type="Pfam" id="PF00520">
    <property type="entry name" value="Ion_trans"/>
    <property type="match status" value="1"/>
</dbReference>
<sequence length="402" mass="46253">YDETRQEYFFDRDPEVFRSVLNYWRTGRLHLPSTMCGPQVEEELKFWGLSEIDIEPCCWNNYNTWMQTIKSLKKMEHDRDPAYLHAHEPKQHVPVTKRQRLRAAFWNILTDPAYSLAAKIYAYLALLFVVTAIFSFCASTHKFFQTTSYDNASSAISPLNATLWEQSYTPGVASNLTRSNSGRNGPNRTTHLHPSLFIIDIACLVFFTAEYLLRLACAPNRCKFVVSVIAVIDLLAILPDYIEFVVSAAHPDITSLQSIMEFMPFLRLMRAFRIFRLIRRVPGLWIMMYTLKASFKELSLMLVFLLVGTILFSSLIFFVDDPEVFHSIPHSFWWAIVTMTTVGYGDMTPSTPWGQLVGSVTAICGVLIIGFTIPSLVNNFITFFNHVEFVIQKERLLTQEEE</sequence>
<evidence type="ECO:0000256" key="5">
    <source>
        <dbReference type="ARBA" id="ARBA00022826"/>
    </source>
</evidence>
<dbReference type="PANTHER" id="PTHR11537">
    <property type="entry name" value="VOLTAGE-GATED POTASSIUM CHANNEL"/>
    <property type="match status" value="1"/>
</dbReference>
<feature type="transmembrane region" description="Helical" evidence="12">
    <location>
        <begin position="192"/>
        <end position="212"/>
    </location>
</feature>
<evidence type="ECO:0000256" key="8">
    <source>
        <dbReference type="ARBA" id="ARBA00022989"/>
    </source>
</evidence>
<accession>A0AAV2HYL2</accession>
<dbReference type="Pfam" id="PF02214">
    <property type="entry name" value="BTB_2"/>
    <property type="match status" value="1"/>
</dbReference>
<dbReference type="PRINTS" id="PR01491">
    <property type="entry name" value="KVCHANNEL"/>
</dbReference>
<dbReference type="InterPro" id="IPR003968">
    <property type="entry name" value="K_chnl_volt-dep_Kv"/>
</dbReference>
<keyword evidence="5" id="KW-0631">Potassium channel</keyword>
<reference evidence="15 16" key="1">
    <citation type="submission" date="2024-04" db="EMBL/GenBank/DDBJ databases">
        <authorList>
            <consortium name="Genoscope - CEA"/>
            <person name="William W."/>
        </authorList>
    </citation>
    <scope>NUCLEOTIDE SEQUENCE [LARGE SCALE GENOMIC DNA]</scope>
</reference>
<dbReference type="PRINTS" id="PR01498">
    <property type="entry name" value="SHAWCHANNEL"/>
</dbReference>
<evidence type="ECO:0000259" key="13">
    <source>
        <dbReference type="Pfam" id="PF00520"/>
    </source>
</evidence>
<evidence type="ECO:0000256" key="6">
    <source>
        <dbReference type="ARBA" id="ARBA00022882"/>
    </source>
</evidence>
<feature type="non-terminal residue" evidence="15">
    <location>
        <position position="1"/>
    </location>
</feature>
<feature type="domain" description="Potassium channel tetramerisation-type BTB" evidence="14">
    <location>
        <begin position="1"/>
        <end position="57"/>
    </location>
</feature>
<dbReference type="Proteomes" id="UP001497497">
    <property type="component" value="Unassembled WGS sequence"/>
</dbReference>
<keyword evidence="8 12" id="KW-1133">Transmembrane helix</keyword>
<keyword evidence="2" id="KW-0813">Transport</keyword>
<dbReference type="GO" id="GO:0051260">
    <property type="term" value="P:protein homooligomerization"/>
    <property type="evidence" value="ECO:0007669"/>
    <property type="project" value="InterPro"/>
</dbReference>
<keyword evidence="16" id="KW-1185">Reference proteome</keyword>
<evidence type="ECO:0000256" key="4">
    <source>
        <dbReference type="ARBA" id="ARBA00022692"/>
    </source>
</evidence>
<feature type="transmembrane region" description="Helical" evidence="12">
    <location>
        <begin position="224"/>
        <end position="242"/>
    </location>
</feature>
<feature type="transmembrane region" description="Helical" evidence="12">
    <location>
        <begin position="120"/>
        <end position="141"/>
    </location>
</feature>
<dbReference type="FunFam" id="1.10.287.70:FF:000002">
    <property type="entry name" value="Potassium voltage-gated channel subfamily a member"/>
    <property type="match status" value="1"/>
</dbReference>
<evidence type="ECO:0000256" key="2">
    <source>
        <dbReference type="ARBA" id="ARBA00022448"/>
    </source>
</evidence>
<feature type="domain" description="Ion transport" evidence="13">
    <location>
        <begin position="120"/>
        <end position="380"/>
    </location>
</feature>
<comment type="subcellular location">
    <subcellularLocation>
        <location evidence="1">Membrane</location>
        <topology evidence="1">Multi-pass membrane protein</topology>
    </subcellularLocation>
</comment>
<dbReference type="InterPro" id="IPR003131">
    <property type="entry name" value="T1-type_BTB"/>
</dbReference>
<gene>
    <name evidence="15" type="ORF">GSLYS_00012667001</name>
</gene>
<dbReference type="InterPro" id="IPR028325">
    <property type="entry name" value="VG_K_chnl"/>
</dbReference>
<feature type="transmembrane region" description="Helical" evidence="12">
    <location>
        <begin position="298"/>
        <end position="318"/>
    </location>
</feature>
<keyword evidence="10 12" id="KW-0472">Membrane</keyword>
<dbReference type="InterPro" id="IPR005821">
    <property type="entry name" value="Ion_trans_dom"/>
</dbReference>
<evidence type="ECO:0000256" key="9">
    <source>
        <dbReference type="ARBA" id="ARBA00023065"/>
    </source>
</evidence>
<feature type="non-terminal residue" evidence="15">
    <location>
        <position position="402"/>
    </location>
</feature>
<dbReference type="Gene3D" id="1.20.120.350">
    <property type="entry name" value="Voltage-gated potassium channels. Chain C"/>
    <property type="match status" value="1"/>
</dbReference>
<proteinExistence type="predicted"/>
<organism evidence="15 16">
    <name type="scientific">Lymnaea stagnalis</name>
    <name type="common">Great pond snail</name>
    <name type="synonym">Helix stagnalis</name>
    <dbReference type="NCBI Taxonomy" id="6523"/>
    <lineage>
        <taxon>Eukaryota</taxon>
        <taxon>Metazoa</taxon>
        <taxon>Spiralia</taxon>
        <taxon>Lophotrochozoa</taxon>
        <taxon>Mollusca</taxon>
        <taxon>Gastropoda</taxon>
        <taxon>Heterobranchia</taxon>
        <taxon>Euthyneura</taxon>
        <taxon>Panpulmonata</taxon>
        <taxon>Hygrophila</taxon>
        <taxon>Lymnaeoidea</taxon>
        <taxon>Lymnaeidae</taxon>
        <taxon>Lymnaea</taxon>
    </lineage>
</organism>
<keyword evidence="11" id="KW-0407">Ion channel</keyword>